<organism evidence="1 2">
    <name type="scientific">Rhodococcus coprophilus</name>
    <dbReference type="NCBI Taxonomy" id="38310"/>
    <lineage>
        <taxon>Bacteria</taxon>
        <taxon>Bacillati</taxon>
        <taxon>Actinomycetota</taxon>
        <taxon>Actinomycetes</taxon>
        <taxon>Mycobacteriales</taxon>
        <taxon>Nocardiaceae</taxon>
        <taxon>Rhodococcus</taxon>
    </lineage>
</organism>
<accession>A0A2X4U5H4</accession>
<evidence type="ECO:0000313" key="2">
    <source>
        <dbReference type="Proteomes" id="UP000249091"/>
    </source>
</evidence>
<dbReference type="AlphaFoldDB" id="A0A2X4U5H4"/>
<dbReference type="InterPro" id="IPR029058">
    <property type="entry name" value="AB_hydrolase_fold"/>
</dbReference>
<keyword evidence="2" id="KW-1185">Reference proteome</keyword>
<name>A0A2X4U5H4_9NOCA</name>
<gene>
    <name evidence="1" type="ORF">NCTC10994_01592</name>
</gene>
<evidence type="ECO:0000313" key="1">
    <source>
        <dbReference type="EMBL" id="SQI30438.1"/>
    </source>
</evidence>
<proteinExistence type="predicted"/>
<dbReference type="EMBL" id="LS483468">
    <property type="protein sequence ID" value="SQI30438.1"/>
    <property type="molecule type" value="Genomic_DNA"/>
</dbReference>
<dbReference type="STRING" id="1219011.GCA_001895045_01805"/>
<reference evidence="1 2" key="1">
    <citation type="submission" date="2018-06" db="EMBL/GenBank/DDBJ databases">
        <authorList>
            <consortium name="Pathogen Informatics"/>
            <person name="Doyle S."/>
        </authorList>
    </citation>
    <scope>NUCLEOTIDE SEQUENCE [LARGE SCALE GENOMIC DNA]</scope>
    <source>
        <strain evidence="1 2">NCTC10994</strain>
    </source>
</reference>
<dbReference type="RefSeq" id="WP_231922986.1">
    <property type="nucleotide sequence ID" value="NZ_JAFBBL010000001.1"/>
</dbReference>
<dbReference type="KEGG" id="rcr:NCTC10994_01592"/>
<dbReference type="Proteomes" id="UP000249091">
    <property type="component" value="Chromosome 1"/>
</dbReference>
<dbReference type="Gene3D" id="3.40.50.1820">
    <property type="entry name" value="alpha/beta hydrolase"/>
    <property type="match status" value="1"/>
</dbReference>
<dbReference type="SUPFAM" id="SSF53474">
    <property type="entry name" value="alpha/beta-Hydrolases"/>
    <property type="match status" value="1"/>
</dbReference>
<protein>
    <submittedName>
        <fullName evidence="1">Uncharacterized protein</fullName>
    </submittedName>
</protein>
<sequence length="573" mass="60718">MDIVHAVARISTAVLVTVTAVAAMVVLPGVAGGQPGDRTEVPYISTAPLAAQVAGSVVSVAVPLPPEVAPHPPECDRLSYLRWRSVDGPAESSEADRIFVAQPGIFEGAGAFESVARNTVVAAAERGMHVEFWALDRRSNCLEDHAGTSAALVTGDLDTATDYYFHGKEIDGRRFEGYAAGSDIAWLAQVGLEQTLRDQYDLLRHEFPDQKVRKEKVVCGGHSMGGFITGYFAEWDFDGDPATTDDAGYNQCSGYFALDTVIRAGAPFPSSGVPSDLPEELAAPLEAFTGAISTASPVLALPAVINPETTNMLALTGLAARLDPDGVNDIVSRMPDNTNVNWTLRTLLAKDPAMFATGSPDVRSLNATNEAVLGAILDDNSQPLGFLQTSVGFLTGGPVQDKVFPLPSTPATLESGSFGDAPKASPAVYGDPQVVYRWLDYDEVGTEASLPEESRYTSRAGEVTSIDEIARNLSEPPLDFTEWYFPMRLPSDLAQSSAPSFAAHHLYRDGVARNPVLTVQASGGITLPSTTHPNAVSITLPGYNHIDVLTAAADQNDGRGEAVSQALAEFATP</sequence>